<evidence type="ECO:0000313" key="1">
    <source>
        <dbReference type="EMBL" id="QND70302.1"/>
    </source>
</evidence>
<dbReference type="RefSeq" id="WP_093760270.1">
    <property type="nucleotide sequence ID" value="NZ_CP050292.1"/>
</dbReference>
<proteinExistence type="predicted"/>
<gene>
    <name evidence="1" type="ORF">HB776_02910</name>
</gene>
<protein>
    <submittedName>
        <fullName evidence="1">Uncharacterized protein</fullName>
    </submittedName>
</protein>
<evidence type="ECO:0000313" key="2">
    <source>
        <dbReference type="Proteomes" id="UP000515291"/>
    </source>
</evidence>
<name>A0A7G6TU70_9BRAD</name>
<dbReference type="EMBL" id="CP050292">
    <property type="protein sequence ID" value="QND70302.1"/>
    <property type="molecule type" value="Genomic_DNA"/>
</dbReference>
<accession>A0A7G6TU70</accession>
<dbReference type="AlphaFoldDB" id="A0A7G6TU70"/>
<sequence length="91" mass="9863">MLSAFINGKDIKTGTVISVVAKSVAPGETLALEYPNKSRVSGKVISASHSELELEINSEAWRLRPHAPSDSTIHNDLSDKDASFWTVQAKL</sequence>
<reference evidence="2" key="1">
    <citation type="journal article" date="2020" name="Mol. Plant Microbe">
        <title>Rhizobial microsymbionts of the narrowly endemic Oxytropis species growing in Kamchatka are characterized by significant genetic diversity and possess a set of genes that are associated with T3SS and T6SS secretion systems and can affect the development of symbiosis.</title>
        <authorList>
            <person name="Safronova V."/>
            <person name="Guro P."/>
            <person name="Sazanova A."/>
            <person name="Kuznetsova I."/>
            <person name="Belimov A."/>
            <person name="Yakubov V."/>
            <person name="Chirak E."/>
            <person name="Afonin A."/>
            <person name="Gogolev Y."/>
            <person name="Andronov E."/>
            <person name="Tikhonovich I."/>
        </authorList>
    </citation>
    <scope>NUCLEOTIDE SEQUENCE [LARGE SCALE GENOMIC DNA]</scope>
    <source>
        <strain evidence="2">581</strain>
    </source>
</reference>
<organism evidence="1 2">
    <name type="scientific">Tardiphaga robiniae</name>
    <dbReference type="NCBI Taxonomy" id="943830"/>
    <lineage>
        <taxon>Bacteria</taxon>
        <taxon>Pseudomonadati</taxon>
        <taxon>Pseudomonadota</taxon>
        <taxon>Alphaproteobacteria</taxon>
        <taxon>Hyphomicrobiales</taxon>
        <taxon>Nitrobacteraceae</taxon>
        <taxon>Tardiphaga</taxon>
    </lineage>
</organism>
<dbReference type="Proteomes" id="UP000515291">
    <property type="component" value="Chromosome"/>
</dbReference>
<dbReference type="KEGG" id="trb:HB776_02910"/>